<organism evidence="2 3">
    <name type="scientific">Spirochaeta africana (strain ATCC 700263 / DSM 8902 / Z-7692)</name>
    <dbReference type="NCBI Taxonomy" id="889378"/>
    <lineage>
        <taxon>Bacteria</taxon>
        <taxon>Pseudomonadati</taxon>
        <taxon>Spirochaetota</taxon>
        <taxon>Spirochaetia</taxon>
        <taxon>Spirochaetales</taxon>
        <taxon>Spirochaetaceae</taxon>
        <taxon>Spirochaeta</taxon>
    </lineage>
</organism>
<dbReference type="OrthoDB" id="366258at2"/>
<keyword evidence="1" id="KW-0175">Coiled coil</keyword>
<evidence type="ECO:0000256" key="1">
    <source>
        <dbReference type="SAM" id="Coils"/>
    </source>
</evidence>
<sequence>MKRIVRIAGIGIMLAAGSLVFGGPMLNRDDARVREVHLLHTEFGSTMPTTSFPVRESVVYRDLQRLVASIEQQEQSLQQAVRVWENQREQLEQQIAEITRQAMARREEDDAPAEVLQVLVWPPPPEYDIPSELQQAAATLQAVRPHEQLERIRSLQQRAAHLVEEWQPAESAAAEITQTLAVQGYLNLPIDSLDPLPYLGQVPPVFDAAAWLGGAGLPGLQLALELRRSYGKGLEFSNLPLPEDQRSLPLSPEVVRVAALHLPVGDSTFSLGRFPLHLGPGHHSLSITDAVPLDGLRFSAAYAGVQATHALGILSAEPADQDIPEVWLDDPLYGFETVNLLLVVHYLEIPLHWIRFGLGSQNLSAVPVGRILPESFLPGWGDPDSGLVNAQLVTDMTAVVSPWGEVYLQAGLQRPVEGWGSVPDTFAVLGGTRLQIRTEAADTRVGLEGGWTAADWGSFPQERALARFVQRGALGRGTRVVPLTSPYGPGAVWGGATVDVRTAEGFLFGFELDIQGTAEGADLVSSPFPADTGSRRLSAGVQTVVGWIWEDSIRVQLQPGVRFTDGNLRPYLAAGFQLTSDLY</sequence>
<reference evidence="3" key="1">
    <citation type="journal article" date="2013" name="Stand. Genomic Sci.">
        <title>Complete genome sequence of the halophilic bacterium Spirochaeta africana type strain (Z-7692(T)) from the alkaline Lake Magadi in the East African Rift.</title>
        <authorList>
            <person name="Liolos K."/>
            <person name="Abt B."/>
            <person name="Scheuner C."/>
            <person name="Teshima H."/>
            <person name="Held B."/>
            <person name="Lapidus A."/>
            <person name="Nolan M."/>
            <person name="Lucas S."/>
            <person name="Deshpande S."/>
            <person name="Cheng J.F."/>
            <person name="Tapia R."/>
            <person name="Goodwin L.A."/>
            <person name="Pitluck S."/>
            <person name="Pagani I."/>
            <person name="Ivanova N."/>
            <person name="Mavromatis K."/>
            <person name="Mikhailova N."/>
            <person name="Huntemann M."/>
            <person name="Pati A."/>
            <person name="Chen A."/>
            <person name="Palaniappan K."/>
            <person name="Land M."/>
            <person name="Rohde M."/>
            <person name="Tindall B.J."/>
            <person name="Detter J.C."/>
            <person name="Goker M."/>
            <person name="Bristow J."/>
            <person name="Eisen J.A."/>
            <person name="Markowitz V."/>
            <person name="Hugenholtz P."/>
            <person name="Woyke T."/>
            <person name="Klenk H.P."/>
            <person name="Kyrpides N.C."/>
        </authorList>
    </citation>
    <scope>NUCLEOTIDE SEQUENCE</scope>
    <source>
        <strain evidence="3">ATCC 700263 / DSM 8902 / Z-7692</strain>
    </source>
</reference>
<dbReference type="RefSeq" id="WP_014456812.1">
    <property type="nucleotide sequence ID" value="NC_017098.1"/>
</dbReference>
<evidence type="ECO:0000313" key="3">
    <source>
        <dbReference type="Proteomes" id="UP000007383"/>
    </source>
</evidence>
<feature type="coiled-coil region" evidence="1">
    <location>
        <begin position="60"/>
        <end position="108"/>
    </location>
</feature>
<dbReference type="KEGG" id="sfc:Spiaf_2806"/>
<dbReference type="Proteomes" id="UP000007383">
    <property type="component" value="Chromosome"/>
</dbReference>
<gene>
    <name evidence="2" type="ordered locus">Spiaf_2806</name>
</gene>
<proteinExistence type="predicted"/>
<dbReference type="AlphaFoldDB" id="H9UMT7"/>
<keyword evidence="3" id="KW-1185">Reference proteome</keyword>
<dbReference type="HOGENOM" id="CLU_467605_0_0_12"/>
<name>H9UMT7_SPIAZ</name>
<dbReference type="PATRIC" id="fig|889378.3.peg.2778"/>
<dbReference type="EMBL" id="CP003282">
    <property type="protein sequence ID" value="AFG38830.1"/>
    <property type="molecule type" value="Genomic_DNA"/>
</dbReference>
<accession>H9UMT7</accession>
<protein>
    <submittedName>
        <fullName evidence="2">Uncharacterized protein</fullName>
    </submittedName>
</protein>
<evidence type="ECO:0000313" key="2">
    <source>
        <dbReference type="EMBL" id="AFG38830.1"/>
    </source>
</evidence>